<dbReference type="Proteomes" id="UP000633943">
    <property type="component" value="Unassembled WGS sequence"/>
</dbReference>
<dbReference type="Pfam" id="PF14375">
    <property type="entry name" value="Cys_rich_CWC"/>
    <property type="match status" value="1"/>
</dbReference>
<sequence length="74" mass="7521">MSDITESTIGNDVATNNCPRCGAAFTCGMEAGLPACWCASLPPMDAIPDAGIGCYCPNCLKTLLLAAGERPAAL</sequence>
<reference evidence="1 2" key="1">
    <citation type="submission" date="2019-12" db="EMBL/GenBank/DDBJ databases">
        <title>Comparative genomics gives insights into the taxonomy of the Azoarcus-Aromatoleum group and reveals separate origins of nif in the plant-associated Azoarcus and non-plant-associated Aromatoleum sub-groups.</title>
        <authorList>
            <person name="Lafos M."/>
            <person name="Maluk M."/>
            <person name="Batista M."/>
            <person name="Junghare M."/>
            <person name="Carmona M."/>
            <person name="Faoro H."/>
            <person name="Cruz L.M."/>
            <person name="Battistoni F."/>
            <person name="De Souza E."/>
            <person name="Pedrosa F."/>
            <person name="Chen W.-M."/>
            <person name="Poole P.S."/>
            <person name="Dixon R.A."/>
            <person name="James E.K."/>
        </authorList>
    </citation>
    <scope>NUCLEOTIDE SEQUENCE [LARGE SCALE GENOMIC DNA]</scope>
    <source>
        <strain evidence="1 2">PbN1</strain>
    </source>
</reference>
<dbReference type="EMBL" id="WTVP01000109">
    <property type="protein sequence ID" value="NMG17742.1"/>
    <property type="molecule type" value="Genomic_DNA"/>
</dbReference>
<organism evidence="1 2">
    <name type="scientific">Aromatoleum bremense</name>
    <dbReference type="NCBI Taxonomy" id="76115"/>
    <lineage>
        <taxon>Bacteria</taxon>
        <taxon>Pseudomonadati</taxon>
        <taxon>Pseudomonadota</taxon>
        <taxon>Betaproteobacteria</taxon>
        <taxon>Rhodocyclales</taxon>
        <taxon>Rhodocyclaceae</taxon>
        <taxon>Aromatoleum</taxon>
    </lineage>
</organism>
<protein>
    <recommendedName>
        <fullName evidence="3">Cysteine-rich CWC family protein</fullName>
    </recommendedName>
</protein>
<proteinExistence type="predicted"/>
<gene>
    <name evidence="1" type="ORF">GPA24_19855</name>
</gene>
<name>A0ABX1P0H1_9RHOO</name>
<dbReference type="RefSeq" id="WP_169204223.1">
    <property type="nucleotide sequence ID" value="NZ_CP059467.1"/>
</dbReference>
<comment type="caution">
    <text evidence="1">The sequence shown here is derived from an EMBL/GenBank/DDBJ whole genome shotgun (WGS) entry which is preliminary data.</text>
</comment>
<accession>A0ABX1P0H1</accession>
<evidence type="ECO:0000313" key="1">
    <source>
        <dbReference type="EMBL" id="NMG17742.1"/>
    </source>
</evidence>
<keyword evidence="2" id="KW-1185">Reference proteome</keyword>
<evidence type="ECO:0000313" key="2">
    <source>
        <dbReference type="Proteomes" id="UP000633943"/>
    </source>
</evidence>
<dbReference type="InterPro" id="IPR032720">
    <property type="entry name" value="Cys_rich_CWC"/>
</dbReference>
<evidence type="ECO:0008006" key="3">
    <source>
        <dbReference type="Google" id="ProtNLM"/>
    </source>
</evidence>